<evidence type="ECO:0000313" key="2">
    <source>
        <dbReference type="Proteomes" id="UP000263742"/>
    </source>
</evidence>
<dbReference type="EMBL" id="MH460460">
    <property type="protein sequence ID" value="AXG66561.1"/>
    <property type="molecule type" value="Genomic_DNA"/>
</dbReference>
<dbReference type="Proteomes" id="UP000263742">
    <property type="component" value="Segment"/>
</dbReference>
<proteinExistence type="predicted"/>
<name>A0A384ZWF1_9CAUD</name>
<gene>
    <name evidence="1" type="ORF">JA13_158</name>
</gene>
<protein>
    <submittedName>
        <fullName evidence="1">Uncharacterized protein</fullName>
    </submittedName>
</protein>
<organism evidence="1 2">
    <name type="scientific">Dickeya phage vB_DsoM_JA13</name>
    <dbReference type="NCBI Taxonomy" id="2283030"/>
    <lineage>
        <taxon>Viruses</taxon>
        <taxon>Duplodnaviria</taxon>
        <taxon>Heunggongvirae</taxon>
        <taxon>Uroviricota</taxon>
        <taxon>Caudoviricetes</taxon>
        <taxon>Salmondvirus</taxon>
        <taxon>Salmondvirus JA11</taxon>
    </lineage>
</organism>
<accession>A0A384ZWF1</accession>
<evidence type="ECO:0000313" key="1">
    <source>
        <dbReference type="EMBL" id="AXG66561.1"/>
    </source>
</evidence>
<sequence length="142" mass="15751">MSNISFRRGQIVGPISEVPRDILFEIEGSRGIRRFIIITKPVYGTTIDCDSAAPLQHGNNFKQSYLRLSDTIVGSLLEVTARWCKFNRLTVAYTPPNEVLHTYTCPTEAQSGGLLVFHDNSGSFFAMPAKVPESSLLVTDKD</sequence>
<reference evidence="1 2" key="1">
    <citation type="journal article" date="2018" name="Front. Microbiol.">
        <title>Jumbo Bacteriophages Are Represented Within an Increasing Diversity of Environmental Viruses Infecting the Emerging Phytopathogen, Dickeya solani.</title>
        <authorList>
            <person name="Day A.W."/>
            <person name="Ahn J."/>
            <person name="Salmond G.P.C."/>
        </authorList>
    </citation>
    <scope>NUCLEOTIDE SEQUENCE [LARGE SCALE GENOMIC DNA]</scope>
</reference>